<comment type="caution">
    <text evidence="2">The sequence shown here is derived from an EMBL/GenBank/DDBJ whole genome shotgun (WGS) entry which is preliminary data.</text>
</comment>
<accession>A0A9N7NQR9</accession>
<dbReference type="PANTHER" id="PTHR11439:SF486">
    <property type="entry name" value="RLK (RECEPTOR-LIKE KINASE) PROTEIN, PUTATIVE-RELATED"/>
    <property type="match status" value="1"/>
</dbReference>
<proteinExistence type="predicted"/>
<sequence length="407" mass="46068">SKDDEGSSVDQTLYKSMIGSLLYLTASRPDICFSVGLCVRYQAAPKESHMKAVKHIIKYIGGTTEYGLFYSADTNLHLAGYCDAEWAGNLDDRKSTSGGCFHIGSNLVSWFCKKQNCISLSTAEAEYIAAGSCCSQLVWMKQILSEYGMNVQSAQLFCDNTSAINILKNPIQHSHVMIASLKEEMAKAEATLKEKILERDAYLEKSQNEVTMLSEEKKSLQAEVEELKVRLAFTEQHSKVLETKAEEVEKKLLEERAEHEATRKECAEVRELVGRQRDAHQAEMAKLEKEKSSYGENMYEIGFQVGKDSIPEAEAAQAGEEEVAGEAGVEVGEEVGPDLELEMNTCLTLWWVIEQYNAGYYDIDELRFFLFHKLEKYGFDTEIKGMHIEAYEDEQEFCEWMLRQAEE</sequence>
<dbReference type="CDD" id="cd09272">
    <property type="entry name" value="RNase_HI_RT_Ty1"/>
    <property type="match status" value="1"/>
</dbReference>
<dbReference type="OrthoDB" id="418237at2759"/>
<evidence type="ECO:0000256" key="1">
    <source>
        <dbReference type="SAM" id="Coils"/>
    </source>
</evidence>
<organism evidence="2 3">
    <name type="scientific">Striga hermonthica</name>
    <name type="common">Purple witchweed</name>
    <name type="synonym">Buchnera hermonthica</name>
    <dbReference type="NCBI Taxonomy" id="68872"/>
    <lineage>
        <taxon>Eukaryota</taxon>
        <taxon>Viridiplantae</taxon>
        <taxon>Streptophyta</taxon>
        <taxon>Embryophyta</taxon>
        <taxon>Tracheophyta</taxon>
        <taxon>Spermatophyta</taxon>
        <taxon>Magnoliopsida</taxon>
        <taxon>eudicotyledons</taxon>
        <taxon>Gunneridae</taxon>
        <taxon>Pentapetalae</taxon>
        <taxon>asterids</taxon>
        <taxon>lamiids</taxon>
        <taxon>Lamiales</taxon>
        <taxon>Orobanchaceae</taxon>
        <taxon>Buchnereae</taxon>
        <taxon>Striga</taxon>
    </lineage>
</organism>
<gene>
    <name evidence="2" type="ORF">SHERM_02870</name>
</gene>
<keyword evidence="1" id="KW-0175">Coiled coil</keyword>
<name>A0A9N7NQR9_STRHE</name>
<keyword evidence="3" id="KW-1185">Reference proteome</keyword>
<dbReference type="PANTHER" id="PTHR11439">
    <property type="entry name" value="GAG-POL-RELATED RETROTRANSPOSON"/>
    <property type="match status" value="1"/>
</dbReference>
<dbReference type="Proteomes" id="UP001153555">
    <property type="component" value="Unassembled WGS sequence"/>
</dbReference>
<reference evidence="2" key="1">
    <citation type="submission" date="2019-12" db="EMBL/GenBank/DDBJ databases">
        <authorList>
            <person name="Scholes J."/>
        </authorList>
    </citation>
    <scope>NUCLEOTIDE SEQUENCE</scope>
</reference>
<feature type="non-terminal residue" evidence="2">
    <location>
        <position position="1"/>
    </location>
</feature>
<keyword evidence="2" id="KW-0808">Transferase</keyword>
<feature type="coiled-coil region" evidence="1">
    <location>
        <begin position="178"/>
        <end position="297"/>
    </location>
</feature>
<evidence type="ECO:0000313" key="3">
    <source>
        <dbReference type="Proteomes" id="UP001153555"/>
    </source>
</evidence>
<evidence type="ECO:0000313" key="2">
    <source>
        <dbReference type="EMBL" id="CAA0835230.1"/>
    </source>
</evidence>
<feature type="non-terminal residue" evidence="2">
    <location>
        <position position="407"/>
    </location>
</feature>
<protein>
    <submittedName>
        <fullName evidence="2">Cysteine-rich RLK (RECEPTOR-like protein kinase) 8</fullName>
    </submittedName>
</protein>
<dbReference type="EMBL" id="CACSLK010028555">
    <property type="protein sequence ID" value="CAA0835230.1"/>
    <property type="molecule type" value="Genomic_DNA"/>
</dbReference>
<keyword evidence="2" id="KW-0418">Kinase</keyword>
<dbReference type="AlphaFoldDB" id="A0A9N7NQR9"/>
<dbReference type="GO" id="GO:0016301">
    <property type="term" value="F:kinase activity"/>
    <property type="evidence" value="ECO:0007669"/>
    <property type="project" value="UniProtKB-KW"/>
</dbReference>